<evidence type="ECO:0000256" key="1">
    <source>
        <dbReference type="ARBA" id="ARBA00012513"/>
    </source>
</evidence>
<evidence type="ECO:0000256" key="8">
    <source>
        <dbReference type="ARBA" id="ARBA00048679"/>
    </source>
</evidence>
<dbReference type="EC" id="2.7.11.1" evidence="1"/>
<keyword evidence="14" id="KW-1185">Reference proteome</keyword>
<dbReference type="Gene3D" id="1.10.30.10">
    <property type="entry name" value="High mobility group box domain"/>
    <property type="match status" value="1"/>
</dbReference>
<dbReference type="InterPro" id="IPR017441">
    <property type="entry name" value="Protein_kinase_ATP_BS"/>
</dbReference>
<dbReference type="SUPFAM" id="SSF56112">
    <property type="entry name" value="Protein kinase-like (PK-like)"/>
    <property type="match status" value="1"/>
</dbReference>
<evidence type="ECO:0000256" key="10">
    <source>
        <dbReference type="PROSITE-ProRule" id="PRU10141"/>
    </source>
</evidence>
<dbReference type="GO" id="GO:0005524">
    <property type="term" value="F:ATP binding"/>
    <property type="evidence" value="ECO:0007669"/>
    <property type="project" value="UniProtKB-UniRule"/>
</dbReference>
<evidence type="ECO:0000256" key="4">
    <source>
        <dbReference type="ARBA" id="ARBA00022741"/>
    </source>
</evidence>
<name>A0A812I376_9DINO</name>
<dbReference type="PANTHER" id="PTHR24356:SF1">
    <property type="entry name" value="SERINE_THREONINE-PROTEIN KINASE GREATWALL"/>
    <property type="match status" value="1"/>
</dbReference>
<feature type="binding site" evidence="10">
    <location>
        <position position="137"/>
    </location>
    <ligand>
        <name>ATP</name>
        <dbReference type="ChEBI" id="CHEBI:30616"/>
    </ligand>
</feature>
<sequence length="361" mass="40581">MLRTARAAGVLPKARTAYALFLQQCLKEYGSKAKNIKEHQTRISRAGARWRKLTPQQKEKFNEQAAEELRQRKEALQEMQAPNMEEETPTPKPHEPSVKVPVTNLGKWIVEERLGHGGYGNAFVVRHQTTGVRAAAKLWKEEGESSRDELNIYLALREAPDNFCKAFFLPLLQHCIDAPMEWMVMPWQPMGSLRTQIKSSGPLKPKEVKAVLCQGAVGLNYLHCLGFLHLDVKPANLLWCPARHHMQIIDFSLSCVFPLKRAREDPVGTPSYRAPEAWNLPVQIGPFTDSFAMGCVAFEAATGDILFHGSTKEEIKSKIMKLSKRGEVTGKWPLLGELRLTVWKLVGEAKARPDLKGIATI</sequence>
<dbReference type="GO" id="GO:0004674">
    <property type="term" value="F:protein serine/threonine kinase activity"/>
    <property type="evidence" value="ECO:0007669"/>
    <property type="project" value="UniProtKB-KW"/>
</dbReference>
<evidence type="ECO:0000313" key="13">
    <source>
        <dbReference type="EMBL" id="CAE6972816.1"/>
    </source>
</evidence>
<evidence type="ECO:0000259" key="12">
    <source>
        <dbReference type="PROSITE" id="PS50118"/>
    </source>
</evidence>
<keyword evidence="9" id="KW-0238">DNA-binding</keyword>
<keyword evidence="9" id="KW-0539">Nucleus</keyword>
<comment type="catalytic activity">
    <reaction evidence="8">
        <text>L-seryl-[protein] + ATP = O-phospho-L-seryl-[protein] + ADP + H(+)</text>
        <dbReference type="Rhea" id="RHEA:17989"/>
        <dbReference type="Rhea" id="RHEA-COMP:9863"/>
        <dbReference type="Rhea" id="RHEA-COMP:11604"/>
        <dbReference type="ChEBI" id="CHEBI:15378"/>
        <dbReference type="ChEBI" id="CHEBI:29999"/>
        <dbReference type="ChEBI" id="CHEBI:30616"/>
        <dbReference type="ChEBI" id="CHEBI:83421"/>
        <dbReference type="ChEBI" id="CHEBI:456216"/>
        <dbReference type="EC" id="2.7.11.1"/>
    </reaction>
</comment>
<reference evidence="13" key="1">
    <citation type="submission" date="2021-02" db="EMBL/GenBank/DDBJ databases">
        <authorList>
            <person name="Dougan E. K."/>
            <person name="Rhodes N."/>
            <person name="Thang M."/>
            <person name="Chan C."/>
        </authorList>
    </citation>
    <scope>NUCLEOTIDE SEQUENCE</scope>
</reference>
<gene>
    <name evidence="13" type="primary">Smok</name>
    <name evidence="13" type="ORF">SNAT2548_LOCUS2747</name>
</gene>
<feature type="DNA-binding region" description="HMG box" evidence="9">
    <location>
        <begin position="11"/>
        <end position="80"/>
    </location>
</feature>
<dbReference type="CDD" id="cd00084">
    <property type="entry name" value="HMG-box_SF"/>
    <property type="match status" value="1"/>
</dbReference>
<proteinExistence type="predicted"/>
<keyword evidence="3" id="KW-0808">Transferase</keyword>
<dbReference type="InterPro" id="IPR009071">
    <property type="entry name" value="HMG_box_dom"/>
</dbReference>
<comment type="caution">
    <text evidence="13">The sequence shown here is derived from an EMBL/GenBank/DDBJ whole genome shotgun (WGS) entry which is preliminary data.</text>
</comment>
<feature type="domain" description="HMG box" evidence="12">
    <location>
        <begin position="11"/>
        <end position="80"/>
    </location>
</feature>
<dbReference type="SMART" id="SM00220">
    <property type="entry name" value="S_TKc"/>
    <property type="match status" value="1"/>
</dbReference>
<keyword evidence="6 10" id="KW-0067">ATP-binding</keyword>
<evidence type="ECO:0000256" key="6">
    <source>
        <dbReference type="ARBA" id="ARBA00022840"/>
    </source>
</evidence>
<dbReference type="Proteomes" id="UP000604046">
    <property type="component" value="Unassembled WGS sequence"/>
</dbReference>
<dbReference type="PANTHER" id="PTHR24356">
    <property type="entry name" value="SERINE/THREONINE-PROTEIN KINASE"/>
    <property type="match status" value="1"/>
</dbReference>
<dbReference type="InterPro" id="IPR000719">
    <property type="entry name" value="Prot_kinase_dom"/>
</dbReference>
<keyword evidence="5" id="KW-0418">Kinase</keyword>
<evidence type="ECO:0000256" key="2">
    <source>
        <dbReference type="ARBA" id="ARBA00022527"/>
    </source>
</evidence>
<dbReference type="GO" id="GO:0005634">
    <property type="term" value="C:nucleus"/>
    <property type="evidence" value="ECO:0007669"/>
    <property type="project" value="UniProtKB-UniRule"/>
</dbReference>
<evidence type="ECO:0000313" key="14">
    <source>
        <dbReference type="Proteomes" id="UP000604046"/>
    </source>
</evidence>
<dbReference type="GO" id="GO:0003677">
    <property type="term" value="F:DNA binding"/>
    <property type="evidence" value="ECO:0007669"/>
    <property type="project" value="UniProtKB-UniRule"/>
</dbReference>
<dbReference type="Pfam" id="PF09011">
    <property type="entry name" value="HMG_box_2"/>
    <property type="match status" value="1"/>
</dbReference>
<dbReference type="InterPro" id="IPR050236">
    <property type="entry name" value="Ser_Thr_kinase_AGC"/>
</dbReference>
<evidence type="ECO:0000256" key="7">
    <source>
        <dbReference type="ARBA" id="ARBA00047899"/>
    </source>
</evidence>
<evidence type="ECO:0000259" key="11">
    <source>
        <dbReference type="PROSITE" id="PS50011"/>
    </source>
</evidence>
<dbReference type="PROSITE" id="PS50011">
    <property type="entry name" value="PROTEIN_KINASE_DOM"/>
    <property type="match status" value="1"/>
</dbReference>
<keyword evidence="4 10" id="KW-0547">Nucleotide-binding</keyword>
<comment type="catalytic activity">
    <reaction evidence="7">
        <text>L-threonyl-[protein] + ATP = O-phospho-L-threonyl-[protein] + ADP + H(+)</text>
        <dbReference type="Rhea" id="RHEA:46608"/>
        <dbReference type="Rhea" id="RHEA-COMP:11060"/>
        <dbReference type="Rhea" id="RHEA-COMP:11605"/>
        <dbReference type="ChEBI" id="CHEBI:15378"/>
        <dbReference type="ChEBI" id="CHEBI:30013"/>
        <dbReference type="ChEBI" id="CHEBI:30616"/>
        <dbReference type="ChEBI" id="CHEBI:61977"/>
        <dbReference type="ChEBI" id="CHEBI:456216"/>
        <dbReference type="EC" id="2.7.11.1"/>
    </reaction>
</comment>
<dbReference type="SMART" id="SM00398">
    <property type="entry name" value="HMG"/>
    <property type="match status" value="1"/>
</dbReference>
<protein>
    <recommendedName>
        <fullName evidence="1">non-specific serine/threonine protein kinase</fullName>
        <ecNumber evidence="1">2.7.11.1</ecNumber>
    </recommendedName>
</protein>
<dbReference type="Pfam" id="PF00069">
    <property type="entry name" value="Pkinase"/>
    <property type="match status" value="1"/>
</dbReference>
<dbReference type="Gene3D" id="1.10.510.10">
    <property type="entry name" value="Transferase(Phosphotransferase) domain 1"/>
    <property type="match status" value="1"/>
</dbReference>
<keyword evidence="2" id="KW-0723">Serine/threonine-protein kinase</keyword>
<dbReference type="PROSITE" id="PS00107">
    <property type="entry name" value="PROTEIN_KINASE_ATP"/>
    <property type="match status" value="1"/>
</dbReference>
<organism evidence="13 14">
    <name type="scientific">Symbiodinium natans</name>
    <dbReference type="NCBI Taxonomy" id="878477"/>
    <lineage>
        <taxon>Eukaryota</taxon>
        <taxon>Sar</taxon>
        <taxon>Alveolata</taxon>
        <taxon>Dinophyceae</taxon>
        <taxon>Suessiales</taxon>
        <taxon>Symbiodiniaceae</taxon>
        <taxon>Symbiodinium</taxon>
    </lineage>
</organism>
<dbReference type="SUPFAM" id="SSF47095">
    <property type="entry name" value="HMG-box"/>
    <property type="match status" value="1"/>
</dbReference>
<dbReference type="EMBL" id="CAJNDS010000164">
    <property type="protein sequence ID" value="CAE6972816.1"/>
    <property type="molecule type" value="Genomic_DNA"/>
</dbReference>
<evidence type="ECO:0000256" key="9">
    <source>
        <dbReference type="PROSITE-ProRule" id="PRU00267"/>
    </source>
</evidence>
<dbReference type="InterPro" id="IPR036910">
    <property type="entry name" value="HMG_box_dom_sf"/>
</dbReference>
<evidence type="ECO:0000256" key="3">
    <source>
        <dbReference type="ARBA" id="ARBA00022679"/>
    </source>
</evidence>
<feature type="domain" description="Protein kinase" evidence="11">
    <location>
        <begin position="108"/>
        <end position="361"/>
    </location>
</feature>
<dbReference type="AlphaFoldDB" id="A0A812I376"/>
<evidence type="ECO:0000256" key="5">
    <source>
        <dbReference type="ARBA" id="ARBA00022777"/>
    </source>
</evidence>
<dbReference type="InterPro" id="IPR011009">
    <property type="entry name" value="Kinase-like_dom_sf"/>
</dbReference>
<dbReference type="PROSITE" id="PS50118">
    <property type="entry name" value="HMG_BOX_2"/>
    <property type="match status" value="1"/>
</dbReference>
<accession>A0A812I376</accession>
<dbReference type="OrthoDB" id="423535at2759"/>